<reference evidence="2 3" key="1">
    <citation type="submission" date="2018-02" db="EMBL/GenBank/DDBJ databases">
        <title>Complete genome sequencing of Faecalibacterium prausnitzii strains isolated from the human gut.</title>
        <authorList>
            <person name="Fitzgerald B.C."/>
            <person name="Shkoporov A.N."/>
            <person name="Ross P.R."/>
            <person name="Hill C."/>
        </authorList>
    </citation>
    <scope>NUCLEOTIDE SEQUENCE [LARGE SCALE GENOMIC DNA]</scope>
    <source>
        <strain evidence="2 3">APC942/31-1</strain>
    </source>
</reference>
<gene>
    <name evidence="2" type="ORF">C4886_05145</name>
</gene>
<name>A0A367G298_9FIRM</name>
<proteinExistence type="predicted"/>
<comment type="caution">
    <text evidence="2">The sequence shown here is derived from an EMBL/GenBank/DDBJ whole genome shotgun (WGS) entry which is preliminary data.</text>
</comment>
<dbReference type="AlphaFoldDB" id="A0A367G298"/>
<evidence type="ECO:0000313" key="2">
    <source>
        <dbReference type="EMBL" id="RCH44842.1"/>
    </source>
</evidence>
<organism evidence="2 3">
    <name type="scientific">Blautia obeum</name>
    <dbReference type="NCBI Taxonomy" id="40520"/>
    <lineage>
        <taxon>Bacteria</taxon>
        <taxon>Bacillati</taxon>
        <taxon>Bacillota</taxon>
        <taxon>Clostridia</taxon>
        <taxon>Lachnospirales</taxon>
        <taxon>Lachnospiraceae</taxon>
        <taxon>Blautia</taxon>
    </lineage>
</organism>
<dbReference type="Proteomes" id="UP000253208">
    <property type="component" value="Unassembled WGS sequence"/>
</dbReference>
<protein>
    <recommendedName>
        <fullName evidence="1">DUF6874 domain-containing protein</fullName>
    </recommendedName>
</protein>
<sequence>MSKAQKYGMYVEIAKRAEESGLYTGERLSLLMDIESADEKFNLRLEEWLAADDFNFIHDLYGIMDHIVRDKFPADDFGFFVPRFAGR</sequence>
<feature type="domain" description="DUF6874" evidence="1">
    <location>
        <begin position="10"/>
        <end position="85"/>
    </location>
</feature>
<dbReference type="EMBL" id="PSQG01000006">
    <property type="protein sequence ID" value="RCH44842.1"/>
    <property type="molecule type" value="Genomic_DNA"/>
</dbReference>
<dbReference type="Pfam" id="PF21779">
    <property type="entry name" value="DUF6874"/>
    <property type="match status" value="1"/>
</dbReference>
<evidence type="ECO:0000259" key="1">
    <source>
        <dbReference type="Pfam" id="PF21779"/>
    </source>
</evidence>
<accession>A0A367G298</accession>
<dbReference type="RefSeq" id="WP_114001849.1">
    <property type="nucleotide sequence ID" value="NZ_PSQG01000006.1"/>
</dbReference>
<evidence type="ECO:0000313" key="3">
    <source>
        <dbReference type="Proteomes" id="UP000253208"/>
    </source>
</evidence>
<dbReference type="InterPro" id="IPR049239">
    <property type="entry name" value="DUF6874"/>
</dbReference>